<dbReference type="InterPro" id="IPR000836">
    <property type="entry name" value="PRTase_dom"/>
</dbReference>
<proteinExistence type="predicted"/>
<accession>A0A0H4TH74</accession>
<dbReference type="GeneID" id="26630679"/>
<dbReference type="GO" id="GO:0016740">
    <property type="term" value="F:transferase activity"/>
    <property type="evidence" value="ECO:0007669"/>
    <property type="project" value="UniProtKB-KW"/>
</dbReference>
<dbReference type="RefSeq" id="YP_009204165.1">
    <property type="nucleotide sequence ID" value="NC_028860.1"/>
</dbReference>
<dbReference type="CDD" id="cd06223">
    <property type="entry name" value="PRTases_typeI"/>
    <property type="match status" value="1"/>
</dbReference>
<dbReference type="InterPro" id="IPR029057">
    <property type="entry name" value="PRTase-like"/>
</dbReference>
<name>A0A0H4TH74_9CAUD</name>
<dbReference type="OrthoDB" id="7014at10239"/>
<evidence type="ECO:0000313" key="1">
    <source>
        <dbReference type="EMBL" id="AKQ07643.1"/>
    </source>
</evidence>
<protein>
    <submittedName>
        <fullName evidence="1">Phosphoribosyl transferase</fullName>
    </submittedName>
</protein>
<dbReference type="EMBL" id="KT184694">
    <property type="protein sequence ID" value="AKQ07643.1"/>
    <property type="molecule type" value="Genomic_DNA"/>
</dbReference>
<dbReference type="KEGG" id="vg:26630679"/>
<sequence length="239" mass="27148">MTTYDHYPQRVMMNEIKPPDSLDFQGSYMSPVHDEDHLYEMACRFLAGVEFDTLVGTGLSGTIAVIKLAKMLDKRYLLIRKPNDGSHSSQPAEGSLGRRWVFVDDLISSGRTFARVWNKIQSWGFDTEFVGVFLYGTDGGFDPAKWVAPMDLSAGWMSAEFEKVVMQIQGRDKEVERIDMLEDWLVKPVAPQKNPILPIPMSADKADPYADLYYPAGQRPPILEPSFTFTDRLKELLTR</sequence>
<dbReference type="Gene3D" id="3.40.50.2020">
    <property type="match status" value="1"/>
</dbReference>
<dbReference type="SUPFAM" id="SSF53271">
    <property type="entry name" value="PRTase-like"/>
    <property type="match status" value="1"/>
</dbReference>
<reference evidence="1 2" key="1">
    <citation type="submission" date="2015-06" db="EMBL/GenBank/DDBJ databases">
        <authorList>
            <person name="Akther S."/>
            <person name="Anaya M."/>
            <person name="Carvajal B."/>
            <person name="Chen Y."/>
            <person name="Estrada B."/>
            <person name="Gedeon F."/>
            <person name="Golebiewska U.P."/>
            <person name="Gu W."/>
            <person name="Hernandez A."/>
            <person name="Islam T."/>
            <person name="Jin Y."/>
            <person name="Jung S.M.I.N."/>
            <person name="Nieves W."/>
            <person name="Patel N."/>
            <person name="Qu S."/>
            <person name="Sookdeo T."/>
            <person name="Tobar N."/>
            <person name="Victor W."/>
            <person name="Serrano M.G."/>
            <person name="Buck G."/>
            <person name="Lee V."/>
            <person name="Wang Y."/>
            <person name="Carvalho R."/>
            <person name="Voegtly L."/>
            <person name="Shi R."/>
            <person name="Duckworth R."/>
            <person name="Johnson A."/>
            <person name="Loviza R."/>
            <person name="Walstead R."/>
            <person name="Shah Z."/>
            <person name="Kiflezghi M."/>
            <person name="Wade K."/>
            <person name="Delesalle V.A."/>
            <person name="Bradley K.W."/>
            <person name="Asai D.J."/>
            <person name="Bowman C.A."/>
            <person name="Russell D.A."/>
            <person name="Pope W.H."/>
            <person name="Jacobs-Sera D."/>
            <person name="Hendrix R.W."/>
            <person name="Hatfull G.F."/>
        </authorList>
    </citation>
    <scope>NUCLEOTIDE SEQUENCE [LARGE SCALE GENOMIC DNA]</scope>
</reference>
<gene>
    <name evidence="1" type="ORF">SEA_SMEADLEY_75</name>
</gene>
<dbReference type="Proteomes" id="UP000204421">
    <property type="component" value="Segment"/>
</dbReference>
<keyword evidence="1" id="KW-0808">Transferase</keyword>
<organism evidence="1 2">
    <name type="scientific">Mycobacterium phage Smeadley</name>
    <dbReference type="NCBI Taxonomy" id="1673873"/>
    <lineage>
        <taxon>Viruses</taxon>
        <taxon>Duplodnaviria</taxon>
        <taxon>Heunggongvirae</taxon>
        <taxon>Uroviricota</taxon>
        <taxon>Caudoviricetes</taxon>
        <taxon>Fromanvirus</taxon>
        <taxon>Fromanvirus astro</taxon>
    </lineage>
</organism>
<evidence type="ECO:0000313" key="2">
    <source>
        <dbReference type="Proteomes" id="UP000204421"/>
    </source>
</evidence>